<keyword evidence="9" id="KW-1003">Cell membrane</keyword>
<comment type="cofactor">
    <cofactor evidence="9">
        <name>FMN</name>
        <dbReference type="ChEBI" id="CHEBI:58210"/>
    </cofactor>
</comment>
<evidence type="ECO:0000259" key="10">
    <source>
        <dbReference type="SMART" id="SM00900"/>
    </source>
</evidence>
<evidence type="ECO:0000313" key="12">
    <source>
        <dbReference type="Proteomes" id="UP000809621"/>
    </source>
</evidence>
<evidence type="ECO:0000256" key="4">
    <source>
        <dbReference type="ARBA" id="ARBA00022643"/>
    </source>
</evidence>
<reference evidence="11 12" key="1">
    <citation type="submission" date="2021-02" db="EMBL/GenBank/DDBJ databases">
        <authorList>
            <person name="Park J.-S."/>
        </authorList>
    </citation>
    <scope>NUCLEOTIDE SEQUENCE [LARGE SCALE GENOMIC DNA]</scope>
    <source>
        <strain evidence="11 12">188UL20-2</strain>
    </source>
</reference>
<comment type="caution">
    <text evidence="11">The sequence shown here is derived from an EMBL/GenBank/DDBJ whole genome shotgun (WGS) entry which is preliminary data.</text>
</comment>
<keyword evidence="3 9" id="KW-0285">Flavoprotein</keyword>
<comment type="subcellular location">
    <subcellularLocation>
        <location evidence="9">Cell inner membrane</location>
        <topology evidence="9">Single-pass membrane protein</topology>
    </subcellularLocation>
</comment>
<keyword evidence="6 9" id="KW-1278">Translocase</keyword>
<keyword evidence="5 9" id="KW-0812">Transmembrane</keyword>
<dbReference type="Pfam" id="PF04205">
    <property type="entry name" value="FMN_bind"/>
    <property type="match status" value="1"/>
</dbReference>
<evidence type="ECO:0000256" key="7">
    <source>
        <dbReference type="ARBA" id="ARBA00022982"/>
    </source>
</evidence>
<keyword evidence="2 9" id="KW-0597">Phosphoprotein</keyword>
<keyword evidence="12" id="KW-1185">Reference proteome</keyword>
<evidence type="ECO:0000256" key="8">
    <source>
        <dbReference type="ARBA" id="ARBA00022989"/>
    </source>
</evidence>
<evidence type="ECO:0000256" key="1">
    <source>
        <dbReference type="ARBA" id="ARBA00022448"/>
    </source>
</evidence>
<dbReference type="EC" id="7.-.-.-" evidence="9"/>
<name>A0ABS2HDA0_9VIBR</name>
<dbReference type="EMBL" id="JAFEUM010000001">
    <property type="protein sequence ID" value="MBM7035575.1"/>
    <property type="molecule type" value="Genomic_DNA"/>
</dbReference>
<sequence length="202" mass="22311">MKTTLEQWKANIPYQSVLLAVCAGVAAALVVSVQSITAPIIEYQVEQDQNRLLSQILNGKTFTNKVFDEGRLVEYAGENFTLYPVKGDQGEITHHVIRGGREGYSGEIRFLIGVDSRGQIEGVRVLSHTETPGLGDKIEVEKSDWILSFNERSLANTAIWKVKKDGGEFDQFSGATITPRSVVNGVHHALLALQNEQENVDE</sequence>
<keyword evidence="9" id="KW-0472">Membrane</keyword>
<dbReference type="NCBIfam" id="TIGR01947">
    <property type="entry name" value="rnfG"/>
    <property type="match status" value="1"/>
</dbReference>
<dbReference type="NCBIfam" id="NF002519">
    <property type="entry name" value="PRK01908.1"/>
    <property type="match status" value="1"/>
</dbReference>
<dbReference type="InterPro" id="IPR007329">
    <property type="entry name" value="FMN-bd"/>
</dbReference>
<organism evidence="11 12">
    <name type="scientific">Vibrio ulleungensis</name>
    <dbReference type="NCBI Taxonomy" id="2807619"/>
    <lineage>
        <taxon>Bacteria</taxon>
        <taxon>Pseudomonadati</taxon>
        <taxon>Pseudomonadota</taxon>
        <taxon>Gammaproteobacteria</taxon>
        <taxon>Vibrionales</taxon>
        <taxon>Vibrionaceae</taxon>
        <taxon>Vibrio</taxon>
    </lineage>
</organism>
<keyword evidence="4 9" id="KW-0288">FMN</keyword>
<evidence type="ECO:0000256" key="5">
    <source>
        <dbReference type="ARBA" id="ARBA00022692"/>
    </source>
</evidence>
<proteinExistence type="inferred from homology"/>
<evidence type="ECO:0000256" key="6">
    <source>
        <dbReference type="ARBA" id="ARBA00022967"/>
    </source>
</evidence>
<evidence type="ECO:0000256" key="3">
    <source>
        <dbReference type="ARBA" id="ARBA00022630"/>
    </source>
</evidence>
<evidence type="ECO:0000313" key="11">
    <source>
        <dbReference type="EMBL" id="MBM7035575.1"/>
    </source>
</evidence>
<evidence type="ECO:0000256" key="9">
    <source>
        <dbReference type="HAMAP-Rule" id="MF_00479"/>
    </source>
</evidence>
<accession>A0ABS2HDA0</accession>
<dbReference type="HAMAP" id="MF_00479">
    <property type="entry name" value="RsxG_RnfG"/>
    <property type="match status" value="1"/>
</dbReference>
<keyword evidence="9" id="KW-0997">Cell inner membrane</keyword>
<dbReference type="PIRSF" id="PIRSF006091">
    <property type="entry name" value="E_trnsport_RnfG"/>
    <property type="match status" value="1"/>
</dbReference>
<dbReference type="Proteomes" id="UP000809621">
    <property type="component" value="Unassembled WGS sequence"/>
</dbReference>
<keyword evidence="7 9" id="KW-0249">Electron transport</keyword>
<evidence type="ECO:0000256" key="2">
    <source>
        <dbReference type="ARBA" id="ARBA00022553"/>
    </source>
</evidence>
<comment type="subunit">
    <text evidence="9">The complex is composed of six subunits: RnfA, RnfB, RnfC, RnfD, RnfE and RnfG.</text>
</comment>
<gene>
    <name evidence="11" type="primary">rsxG</name>
    <name evidence="9" type="synonym">rnfG</name>
    <name evidence="11" type="ORF">JQC93_04070</name>
</gene>
<feature type="domain" description="FMN-binding" evidence="10">
    <location>
        <begin position="103"/>
        <end position="193"/>
    </location>
</feature>
<dbReference type="InterPro" id="IPR010209">
    <property type="entry name" value="Ion_transpt_RnfG/RsxG"/>
</dbReference>
<comment type="function">
    <text evidence="9">Part of a membrane-bound complex that couples electron transfer with translocation of ions across the membrane.</text>
</comment>
<keyword evidence="8 9" id="KW-1133">Transmembrane helix</keyword>
<dbReference type="SMART" id="SM00900">
    <property type="entry name" value="FMN_bind"/>
    <property type="match status" value="1"/>
</dbReference>
<comment type="similarity">
    <text evidence="9">Belongs to the RnfG family.</text>
</comment>
<protein>
    <recommendedName>
        <fullName evidence="9">Ion-translocating oxidoreductase complex subunit G</fullName>
        <ecNumber evidence="9">7.-.-.-</ecNumber>
    </recommendedName>
    <alternativeName>
        <fullName evidence="9">Rnf electron transport complex subunit G</fullName>
    </alternativeName>
</protein>
<dbReference type="RefSeq" id="WP_205157166.1">
    <property type="nucleotide sequence ID" value="NZ_JAFEUM010000001.1"/>
</dbReference>
<dbReference type="PANTHER" id="PTHR36118">
    <property type="entry name" value="ION-TRANSLOCATING OXIDOREDUCTASE COMPLEX SUBUNIT G"/>
    <property type="match status" value="1"/>
</dbReference>
<keyword evidence="1 9" id="KW-0813">Transport</keyword>
<feature type="modified residue" description="FMN phosphoryl threonine" evidence="9">
    <location>
        <position position="176"/>
    </location>
</feature>
<dbReference type="PANTHER" id="PTHR36118:SF1">
    <property type="entry name" value="ION-TRANSLOCATING OXIDOREDUCTASE COMPLEX SUBUNIT G"/>
    <property type="match status" value="1"/>
</dbReference>